<gene>
    <name evidence="2" type="ORF">LCGC14_0460980</name>
</gene>
<proteinExistence type="predicted"/>
<name>A0A0F9V1X4_9ZZZZ</name>
<reference evidence="2" key="1">
    <citation type="journal article" date="2015" name="Nature">
        <title>Complex archaea that bridge the gap between prokaryotes and eukaryotes.</title>
        <authorList>
            <person name="Spang A."/>
            <person name="Saw J.H."/>
            <person name="Jorgensen S.L."/>
            <person name="Zaremba-Niedzwiedzka K."/>
            <person name="Martijn J."/>
            <person name="Lind A.E."/>
            <person name="van Eijk R."/>
            <person name="Schleper C."/>
            <person name="Guy L."/>
            <person name="Ettema T.J."/>
        </authorList>
    </citation>
    <scope>NUCLEOTIDE SEQUENCE</scope>
</reference>
<dbReference type="EMBL" id="LAZR01000473">
    <property type="protein sequence ID" value="KKN67501.1"/>
    <property type="molecule type" value="Genomic_DNA"/>
</dbReference>
<evidence type="ECO:0000256" key="1">
    <source>
        <dbReference type="SAM" id="Phobius"/>
    </source>
</evidence>
<sequence length="91" mass="10094">MNENLIRIIVDILVIVVILLGILWKIVTSKKNNPGTVDLEMIPGHAEECGLRGTEITKLTTSYEFVVKQISGINKNLANLWDYVRKNGTGG</sequence>
<keyword evidence="1" id="KW-0812">Transmembrane</keyword>
<comment type="caution">
    <text evidence="2">The sequence shown here is derived from an EMBL/GenBank/DDBJ whole genome shotgun (WGS) entry which is preliminary data.</text>
</comment>
<feature type="transmembrane region" description="Helical" evidence="1">
    <location>
        <begin position="6"/>
        <end position="24"/>
    </location>
</feature>
<evidence type="ECO:0000313" key="2">
    <source>
        <dbReference type="EMBL" id="KKN67501.1"/>
    </source>
</evidence>
<protein>
    <submittedName>
        <fullName evidence="2">Uncharacterized protein</fullName>
    </submittedName>
</protein>
<dbReference type="AlphaFoldDB" id="A0A0F9V1X4"/>
<keyword evidence="1" id="KW-0472">Membrane</keyword>
<accession>A0A0F9V1X4</accession>
<organism evidence="2">
    <name type="scientific">marine sediment metagenome</name>
    <dbReference type="NCBI Taxonomy" id="412755"/>
    <lineage>
        <taxon>unclassified sequences</taxon>
        <taxon>metagenomes</taxon>
        <taxon>ecological metagenomes</taxon>
    </lineage>
</organism>
<keyword evidence="1" id="KW-1133">Transmembrane helix</keyword>